<dbReference type="GO" id="GO:0005886">
    <property type="term" value="C:plasma membrane"/>
    <property type="evidence" value="ECO:0007669"/>
    <property type="project" value="TreeGrafter"/>
</dbReference>
<dbReference type="SUPFAM" id="SSF103473">
    <property type="entry name" value="MFS general substrate transporter"/>
    <property type="match status" value="1"/>
</dbReference>
<dbReference type="RefSeq" id="WP_104829487.1">
    <property type="nucleotide sequence ID" value="NZ_PJCH01000005.1"/>
</dbReference>
<evidence type="ECO:0000313" key="3">
    <source>
        <dbReference type="EMBL" id="PQA88242.1"/>
    </source>
</evidence>
<dbReference type="InterPro" id="IPR039672">
    <property type="entry name" value="MFS_2"/>
</dbReference>
<evidence type="ECO:0008006" key="5">
    <source>
        <dbReference type="Google" id="ProtNLM"/>
    </source>
</evidence>
<dbReference type="Pfam" id="PF13347">
    <property type="entry name" value="MFS_2"/>
    <property type="match status" value="1"/>
</dbReference>
<evidence type="ECO:0000313" key="4">
    <source>
        <dbReference type="Proteomes" id="UP000239504"/>
    </source>
</evidence>
<dbReference type="PANTHER" id="PTHR11328:SF24">
    <property type="entry name" value="MAJOR FACILITATOR SUPERFAMILY (MFS) PROFILE DOMAIN-CONTAINING PROTEIN"/>
    <property type="match status" value="1"/>
</dbReference>
<dbReference type="Gene3D" id="1.20.1250.20">
    <property type="entry name" value="MFS general substrate transporter like domains"/>
    <property type="match status" value="1"/>
</dbReference>
<feature type="transmembrane region" description="Helical" evidence="2">
    <location>
        <begin position="311"/>
        <end position="329"/>
    </location>
</feature>
<dbReference type="GO" id="GO:0008643">
    <property type="term" value="P:carbohydrate transport"/>
    <property type="evidence" value="ECO:0007669"/>
    <property type="project" value="InterPro"/>
</dbReference>
<feature type="transmembrane region" description="Helical" evidence="2">
    <location>
        <begin position="94"/>
        <end position="115"/>
    </location>
</feature>
<dbReference type="InterPro" id="IPR036259">
    <property type="entry name" value="MFS_trans_sf"/>
</dbReference>
<keyword evidence="2" id="KW-0812">Transmembrane</keyword>
<feature type="transmembrane region" description="Helical" evidence="2">
    <location>
        <begin position="284"/>
        <end position="304"/>
    </location>
</feature>
<dbReference type="EMBL" id="PJCH01000005">
    <property type="protein sequence ID" value="PQA88242.1"/>
    <property type="molecule type" value="Genomic_DNA"/>
</dbReference>
<feature type="transmembrane region" description="Helical" evidence="2">
    <location>
        <begin position="121"/>
        <end position="139"/>
    </location>
</feature>
<comment type="similarity">
    <text evidence="1">Belongs to the sodium:galactoside symporter (TC 2.A.2) family.</text>
</comment>
<feature type="transmembrane region" description="Helical" evidence="2">
    <location>
        <begin position="419"/>
        <end position="446"/>
    </location>
</feature>
<protein>
    <recommendedName>
        <fullName evidence="5">MFS transporter</fullName>
    </recommendedName>
</protein>
<accession>A0A2S7K6X9</accession>
<feature type="transmembrane region" description="Helical" evidence="2">
    <location>
        <begin position="380"/>
        <end position="407"/>
    </location>
</feature>
<dbReference type="AlphaFoldDB" id="A0A2S7K6X9"/>
<proteinExistence type="inferred from homology"/>
<feature type="transmembrane region" description="Helical" evidence="2">
    <location>
        <begin position="60"/>
        <end position="82"/>
    </location>
</feature>
<evidence type="ECO:0000256" key="1">
    <source>
        <dbReference type="ARBA" id="ARBA00009617"/>
    </source>
</evidence>
<dbReference type="OrthoDB" id="9764596at2"/>
<dbReference type="PANTHER" id="PTHR11328">
    <property type="entry name" value="MAJOR FACILITATOR SUPERFAMILY DOMAIN-CONTAINING PROTEIN"/>
    <property type="match status" value="1"/>
</dbReference>
<feature type="transmembrane region" description="Helical" evidence="2">
    <location>
        <begin position="195"/>
        <end position="215"/>
    </location>
</feature>
<gene>
    <name evidence="3" type="ORF">CW354_08030</name>
</gene>
<keyword evidence="2" id="KW-1133">Transmembrane helix</keyword>
<evidence type="ECO:0000256" key="2">
    <source>
        <dbReference type="SAM" id="Phobius"/>
    </source>
</evidence>
<organism evidence="3 4">
    <name type="scientific">Hyphococcus luteus</name>
    <dbReference type="NCBI Taxonomy" id="2058213"/>
    <lineage>
        <taxon>Bacteria</taxon>
        <taxon>Pseudomonadati</taxon>
        <taxon>Pseudomonadota</taxon>
        <taxon>Alphaproteobacteria</taxon>
        <taxon>Parvularculales</taxon>
        <taxon>Parvularculaceae</taxon>
        <taxon>Hyphococcus</taxon>
    </lineage>
</organism>
<feature type="transmembrane region" description="Helical" evidence="2">
    <location>
        <begin position="250"/>
        <end position="272"/>
    </location>
</feature>
<reference evidence="3 4" key="1">
    <citation type="submission" date="2017-12" db="EMBL/GenBank/DDBJ databases">
        <authorList>
            <person name="Hurst M.R.H."/>
        </authorList>
    </citation>
    <scope>NUCLEOTIDE SEQUENCE [LARGE SCALE GENOMIC DNA]</scope>
    <source>
        <strain evidence="3 4">SY-3-19</strain>
    </source>
</reference>
<feature type="transmembrane region" description="Helical" evidence="2">
    <location>
        <begin position="335"/>
        <end position="359"/>
    </location>
</feature>
<feature type="transmembrane region" description="Helical" evidence="2">
    <location>
        <begin position="160"/>
        <end position="183"/>
    </location>
</feature>
<sequence>MGNLQNARSSATQAKKSSLRPVERWGYASGNFAKSIVWNTLELFLIFYLTDLVGLPPRDAGLIVFLSLIWDAVLDPVIGFIADRTTTPIGRYGPFLLIGAPLCAISFSLVFSLPTAMAEHGMFWALGALLLFRSAYTLVDLPHNALIATLSNDSSERARLASLRFVFSSLAVFVLAVSSYFILSPDLIEHQQNRFRQFGLLVSVASAAVLVASWWSVRRFDRTAQGANHSISSQLRSLVFFIRDKDSRAVMLYAFSSALLVSVFGKGLGYFAKYELGNEALVSVGLAAMMIGQIAGSICLGRIASRYENAIALKAAGLMLLPATLVFFLSAPASAATLIGSCAVIGFPVGGIWALVWALAPNVVDKQQATCHTRAEGSYFGILIVIMKAATGLSAFLFGWLLTQIGFEPNVQQSDATLLWLRCVMCVLPSIGGISIFLIMSTYGITHANHSSLLTK</sequence>
<dbReference type="GO" id="GO:0015293">
    <property type="term" value="F:symporter activity"/>
    <property type="evidence" value="ECO:0007669"/>
    <property type="project" value="InterPro"/>
</dbReference>
<dbReference type="Proteomes" id="UP000239504">
    <property type="component" value="Unassembled WGS sequence"/>
</dbReference>
<keyword evidence="4" id="KW-1185">Reference proteome</keyword>
<keyword evidence="2" id="KW-0472">Membrane</keyword>
<feature type="transmembrane region" description="Helical" evidence="2">
    <location>
        <begin position="25"/>
        <end position="48"/>
    </location>
</feature>
<comment type="caution">
    <text evidence="3">The sequence shown here is derived from an EMBL/GenBank/DDBJ whole genome shotgun (WGS) entry which is preliminary data.</text>
</comment>
<name>A0A2S7K6X9_9PROT</name>